<dbReference type="InterPro" id="IPR004821">
    <property type="entry name" value="Cyt_trans-like"/>
</dbReference>
<dbReference type="Proteomes" id="UP000711407">
    <property type="component" value="Unassembled WGS sequence"/>
</dbReference>
<comment type="subunit">
    <text evidence="9">Homohexamer.</text>
</comment>
<dbReference type="PANTHER" id="PTHR21342:SF1">
    <property type="entry name" value="PHOSPHOPANTETHEINE ADENYLYLTRANSFERASE"/>
    <property type="match status" value="1"/>
</dbReference>
<feature type="domain" description="Cytidyltransferase-like" evidence="10">
    <location>
        <begin position="7"/>
        <end position="135"/>
    </location>
</feature>
<comment type="function">
    <text evidence="9">Reversibly transfers an adenylyl group from ATP to 4'-phosphopantetheine, yielding dephospho-CoA (dPCoA) and pyrophosphate.</text>
</comment>
<dbReference type="Pfam" id="PF01467">
    <property type="entry name" value="CTP_transf_like"/>
    <property type="match status" value="1"/>
</dbReference>
<gene>
    <name evidence="9 11" type="primary">coaD</name>
    <name evidence="11" type="ORF">K8V47_04820</name>
</gene>
<dbReference type="GO" id="GO:0005524">
    <property type="term" value="F:ATP binding"/>
    <property type="evidence" value="ECO:0007669"/>
    <property type="project" value="UniProtKB-KW"/>
</dbReference>
<keyword evidence="6 9" id="KW-0460">Magnesium</keyword>
<feature type="binding site" evidence="9">
    <location>
        <position position="43"/>
    </location>
    <ligand>
        <name>substrate</name>
    </ligand>
</feature>
<dbReference type="Gene3D" id="3.40.50.620">
    <property type="entry name" value="HUPs"/>
    <property type="match status" value="1"/>
</dbReference>
<comment type="pathway">
    <text evidence="9">Cofactor biosynthesis; coenzyme A biosynthesis; CoA from (R)-pantothenate: step 4/5.</text>
</comment>
<dbReference type="GO" id="GO:0015937">
    <property type="term" value="P:coenzyme A biosynthetic process"/>
    <property type="evidence" value="ECO:0007669"/>
    <property type="project" value="UniProtKB-UniRule"/>
</dbReference>
<proteinExistence type="inferred from homology"/>
<dbReference type="HAMAP" id="MF_00151">
    <property type="entry name" value="PPAT_bact"/>
    <property type="match status" value="1"/>
</dbReference>
<dbReference type="EMBL" id="DYXT01000027">
    <property type="protein sequence ID" value="HJE39062.1"/>
    <property type="molecule type" value="Genomic_DNA"/>
</dbReference>
<keyword evidence="4 9" id="KW-0547">Nucleotide-binding</keyword>
<accession>A0A921E8U9</accession>
<dbReference type="AlphaFoldDB" id="A0A921E8U9"/>
<feature type="binding site" evidence="9">
    <location>
        <position position="11"/>
    </location>
    <ligand>
        <name>substrate</name>
    </ligand>
</feature>
<feature type="binding site" evidence="9">
    <location>
        <position position="101"/>
    </location>
    <ligand>
        <name>ATP</name>
        <dbReference type="ChEBI" id="CHEBI:30616"/>
    </ligand>
</feature>
<dbReference type="InterPro" id="IPR001980">
    <property type="entry name" value="PPAT"/>
</dbReference>
<keyword evidence="5 9" id="KW-0067">ATP-binding</keyword>
<evidence type="ECO:0000256" key="7">
    <source>
        <dbReference type="ARBA" id="ARBA00022993"/>
    </source>
</evidence>
<protein>
    <recommendedName>
        <fullName evidence="9">Phosphopantetheine adenylyltransferase</fullName>
        <ecNumber evidence="9">2.7.7.3</ecNumber>
    </recommendedName>
    <alternativeName>
        <fullName evidence="9">Dephospho-CoA pyrophosphorylase</fullName>
    </alternativeName>
    <alternativeName>
        <fullName evidence="9">Pantetheine-phosphate adenylyltransferase</fullName>
        <shortName evidence="9">PPAT</shortName>
    </alternativeName>
</protein>
<comment type="caution">
    <text evidence="11">The sequence shown here is derived from an EMBL/GenBank/DDBJ whole genome shotgun (WGS) entry which is preliminary data.</text>
</comment>
<evidence type="ECO:0000256" key="6">
    <source>
        <dbReference type="ARBA" id="ARBA00022842"/>
    </source>
</evidence>
<dbReference type="GO" id="GO:0005737">
    <property type="term" value="C:cytoplasm"/>
    <property type="evidence" value="ECO:0007669"/>
    <property type="project" value="UniProtKB-SubCell"/>
</dbReference>
<comment type="subcellular location">
    <subcellularLocation>
        <location evidence="9">Cytoplasm</location>
    </subcellularLocation>
</comment>
<feature type="binding site" evidence="9">
    <location>
        <position position="90"/>
    </location>
    <ligand>
        <name>substrate</name>
    </ligand>
</feature>
<evidence type="ECO:0000313" key="11">
    <source>
        <dbReference type="EMBL" id="HJE39062.1"/>
    </source>
</evidence>
<evidence type="ECO:0000256" key="1">
    <source>
        <dbReference type="ARBA" id="ARBA00022490"/>
    </source>
</evidence>
<dbReference type="InterPro" id="IPR014729">
    <property type="entry name" value="Rossmann-like_a/b/a_fold"/>
</dbReference>
<comment type="cofactor">
    <cofactor evidence="9">
        <name>Mg(2+)</name>
        <dbReference type="ChEBI" id="CHEBI:18420"/>
    </cofactor>
</comment>
<feature type="binding site" evidence="9">
    <location>
        <position position="76"/>
    </location>
    <ligand>
        <name>substrate</name>
    </ligand>
</feature>
<reference evidence="11" key="2">
    <citation type="submission" date="2021-09" db="EMBL/GenBank/DDBJ databases">
        <authorList>
            <person name="Gilroy R."/>
        </authorList>
    </citation>
    <scope>NUCLEOTIDE SEQUENCE</scope>
    <source>
        <strain evidence="11">4100</strain>
    </source>
</reference>
<evidence type="ECO:0000256" key="9">
    <source>
        <dbReference type="HAMAP-Rule" id="MF_00151"/>
    </source>
</evidence>
<sequence length="148" mass="16668">MNCRIALFPGSFNPFTIGHKSIVDRALRLFDRVIIAVGYNCAKESDCRSLDERMEAIRRAYCGNEAVEVASYSCLTADFVRQTGACVIVRGVRNTVDFEYERSIADINRRLCGVDTVLLYTLPEMESISSSIVRELERFGHDVSSFLP</sequence>
<dbReference type="GO" id="GO:0004595">
    <property type="term" value="F:pantetheine-phosphate adenylyltransferase activity"/>
    <property type="evidence" value="ECO:0007669"/>
    <property type="project" value="UniProtKB-UniRule"/>
</dbReference>
<name>A0A921E8U9_9BACT</name>
<evidence type="ECO:0000256" key="2">
    <source>
        <dbReference type="ARBA" id="ARBA00022679"/>
    </source>
</evidence>
<organism evidence="11 12">
    <name type="scientific">Candidatus Amulumruptor caecigallinarius</name>
    <dbReference type="NCBI Taxonomy" id="2109911"/>
    <lineage>
        <taxon>Bacteria</taxon>
        <taxon>Pseudomonadati</taxon>
        <taxon>Bacteroidota</taxon>
        <taxon>Bacteroidia</taxon>
        <taxon>Bacteroidales</taxon>
        <taxon>Muribaculaceae</taxon>
        <taxon>Candidatus Amulumruptor</taxon>
    </lineage>
</organism>
<keyword evidence="3 9" id="KW-0548">Nucleotidyltransferase</keyword>
<feature type="binding site" evidence="9">
    <location>
        <position position="19"/>
    </location>
    <ligand>
        <name>ATP</name>
        <dbReference type="ChEBI" id="CHEBI:30616"/>
    </ligand>
</feature>
<evidence type="ECO:0000256" key="8">
    <source>
        <dbReference type="ARBA" id="ARBA00029346"/>
    </source>
</evidence>
<keyword evidence="1 9" id="KW-0963">Cytoplasm</keyword>
<feature type="site" description="Transition state stabilizer" evidence="9">
    <location>
        <position position="19"/>
    </location>
</feature>
<dbReference type="NCBIfam" id="TIGR00125">
    <property type="entry name" value="cyt_tran_rel"/>
    <property type="match status" value="1"/>
</dbReference>
<dbReference type="PRINTS" id="PR01020">
    <property type="entry name" value="LPSBIOSNTHSS"/>
</dbReference>
<evidence type="ECO:0000256" key="3">
    <source>
        <dbReference type="ARBA" id="ARBA00022695"/>
    </source>
</evidence>
<evidence type="ECO:0000313" key="12">
    <source>
        <dbReference type="Proteomes" id="UP000711407"/>
    </source>
</evidence>
<keyword evidence="2 9" id="KW-0808">Transferase</keyword>
<keyword evidence="7 9" id="KW-0173">Coenzyme A biosynthesis</keyword>
<dbReference type="EC" id="2.7.7.3" evidence="9"/>
<dbReference type="PANTHER" id="PTHR21342">
    <property type="entry name" value="PHOSPHOPANTETHEINE ADENYLYLTRANSFERASE"/>
    <property type="match status" value="1"/>
</dbReference>
<evidence type="ECO:0000259" key="10">
    <source>
        <dbReference type="Pfam" id="PF01467"/>
    </source>
</evidence>
<feature type="binding site" evidence="9">
    <location>
        <begin position="125"/>
        <end position="131"/>
    </location>
    <ligand>
        <name>ATP</name>
        <dbReference type="ChEBI" id="CHEBI:30616"/>
    </ligand>
</feature>
<reference evidence="11" key="1">
    <citation type="journal article" date="2021" name="PeerJ">
        <title>Extensive microbial diversity within the chicken gut microbiome revealed by metagenomics and culture.</title>
        <authorList>
            <person name="Gilroy R."/>
            <person name="Ravi A."/>
            <person name="Getino M."/>
            <person name="Pursley I."/>
            <person name="Horton D.L."/>
            <person name="Alikhan N.F."/>
            <person name="Baker D."/>
            <person name="Gharbi K."/>
            <person name="Hall N."/>
            <person name="Watson M."/>
            <person name="Adriaenssens E.M."/>
            <person name="Foster-Nyarko E."/>
            <person name="Jarju S."/>
            <person name="Secka A."/>
            <person name="Antonio M."/>
            <person name="Oren A."/>
            <person name="Chaudhuri R.R."/>
            <person name="La Ragione R."/>
            <person name="Hildebrand F."/>
            <person name="Pallen M.J."/>
        </authorList>
    </citation>
    <scope>NUCLEOTIDE SEQUENCE</scope>
    <source>
        <strain evidence="11">4100</strain>
    </source>
</reference>
<dbReference type="SUPFAM" id="SSF52374">
    <property type="entry name" value="Nucleotidylyl transferase"/>
    <property type="match status" value="1"/>
</dbReference>
<feature type="binding site" evidence="9">
    <location>
        <begin position="11"/>
        <end position="12"/>
    </location>
    <ligand>
        <name>ATP</name>
        <dbReference type="ChEBI" id="CHEBI:30616"/>
    </ligand>
</feature>
<dbReference type="NCBIfam" id="TIGR01510">
    <property type="entry name" value="coaD_prev_kdtB"/>
    <property type="match status" value="1"/>
</dbReference>
<evidence type="ECO:0000256" key="5">
    <source>
        <dbReference type="ARBA" id="ARBA00022840"/>
    </source>
</evidence>
<comment type="similarity">
    <text evidence="9">Belongs to the bacterial CoaD family.</text>
</comment>
<comment type="catalytic activity">
    <reaction evidence="8 9">
        <text>(R)-4'-phosphopantetheine + ATP + H(+) = 3'-dephospho-CoA + diphosphate</text>
        <dbReference type="Rhea" id="RHEA:19801"/>
        <dbReference type="ChEBI" id="CHEBI:15378"/>
        <dbReference type="ChEBI" id="CHEBI:30616"/>
        <dbReference type="ChEBI" id="CHEBI:33019"/>
        <dbReference type="ChEBI" id="CHEBI:57328"/>
        <dbReference type="ChEBI" id="CHEBI:61723"/>
        <dbReference type="EC" id="2.7.7.3"/>
    </reaction>
</comment>
<feature type="binding site" evidence="9">
    <location>
        <begin position="91"/>
        <end position="93"/>
    </location>
    <ligand>
        <name>ATP</name>
        <dbReference type="ChEBI" id="CHEBI:30616"/>
    </ligand>
</feature>
<evidence type="ECO:0000256" key="4">
    <source>
        <dbReference type="ARBA" id="ARBA00022741"/>
    </source>
</evidence>